<keyword evidence="1" id="KW-0808">Transferase</keyword>
<dbReference type="PANTHER" id="PTHR24421:SF55">
    <property type="entry name" value="SENSOR HISTIDINE KINASE YDFH"/>
    <property type="match status" value="1"/>
</dbReference>
<dbReference type="RefSeq" id="WP_160905758.1">
    <property type="nucleotide sequence ID" value="NZ_WVHS01000001.1"/>
</dbReference>
<organism evidence="6 7">
    <name type="scientific">Hufsiella ginkgonis</name>
    <dbReference type="NCBI Taxonomy" id="2695274"/>
    <lineage>
        <taxon>Bacteria</taxon>
        <taxon>Pseudomonadati</taxon>
        <taxon>Bacteroidota</taxon>
        <taxon>Sphingobacteriia</taxon>
        <taxon>Sphingobacteriales</taxon>
        <taxon>Sphingobacteriaceae</taxon>
        <taxon>Hufsiella</taxon>
    </lineage>
</organism>
<dbReference type="EMBL" id="WVHS01000001">
    <property type="protein sequence ID" value="MXV14810.1"/>
    <property type="molecule type" value="Genomic_DNA"/>
</dbReference>
<keyword evidence="4" id="KW-0472">Membrane</keyword>
<dbReference type="InterPro" id="IPR005467">
    <property type="entry name" value="His_kinase_dom"/>
</dbReference>
<dbReference type="InterPro" id="IPR003594">
    <property type="entry name" value="HATPase_dom"/>
</dbReference>
<dbReference type="Pfam" id="PF02518">
    <property type="entry name" value="HATPase_c"/>
    <property type="match status" value="1"/>
</dbReference>
<evidence type="ECO:0000256" key="1">
    <source>
        <dbReference type="ARBA" id="ARBA00022679"/>
    </source>
</evidence>
<evidence type="ECO:0000313" key="7">
    <source>
        <dbReference type="Proteomes" id="UP000451233"/>
    </source>
</evidence>
<dbReference type="GO" id="GO:0000160">
    <property type="term" value="P:phosphorelay signal transduction system"/>
    <property type="evidence" value="ECO:0007669"/>
    <property type="project" value="UniProtKB-KW"/>
</dbReference>
<dbReference type="PROSITE" id="PS50109">
    <property type="entry name" value="HIS_KIN"/>
    <property type="match status" value="1"/>
</dbReference>
<evidence type="ECO:0000256" key="2">
    <source>
        <dbReference type="ARBA" id="ARBA00022777"/>
    </source>
</evidence>
<dbReference type="PANTHER" id="PTHR24421">
    <property type="entry name" value="NITRATE/NITRITE SENSOR PROTEIN NARX-RELATED"/>
    <property type="match status" value="1"/>
</dbReference>
<dbReference type="GO" id="GO:0016301">
    <property type="term" value="F:kinase activity"/>
    <property type="evidence" value="ECO:0007669"/>
    <property type="project" value="UniProtKB-KW"/>
</dbReference>
<evidence type="ECO:0000313" key="6">
    <source>
        <dbReference type="EMBL" id="MXV14810.1"/>
    </source>
</evidence>
<dbReference type="Proteomes" id="UP000451233">
    <property type="component" value="Unassembled WGS sequence"/>
</dbReference>
<dbReference type="CDD" id="cd16917">
    <property type="entry name" value="HATPase_UhpB-NarQ-NarX-like"/>
    <property type="match status" value="1"/>
</dbReference>
<dbReference type="InterPro" id="IPR050482">
    <property type="entry name" value="Sensor_HK_TwoCompSys"/>
</dbReference>
<comment type="caution">
    <text evidence="6">The sequence shown here is derived from an EMBL/GenBank/DDBJ whole genome shotgun (WGS) entry which is preliminary data.</text>
</comment>
<proteinExistence type="predicted"/>
<evidence type="ECO:0000259" key="5">
    <source>
        <dbReference type="PROSITE" id="PS50109"/>
    </source>
</evidence>
<reference evidence="6 7" key="1">
    <citation type="submission" date="2019-11" db="EMBL/GenBank/DDBJ databases">
        <title>Pedobacter sp. HMF7056 Genome sequencing and assembly.</title>
        <authorList>
            <person name="Kang H."/>
            <person name="Kim H."/>
            <person name="Joh K."/>
        </authorList>
    </citation>
    <scope>NUCLEOTIDE SEQUENCE [LARGE SCALE GENOMIC DNA]</scope>
    <source>
        <strain evidence="6 7">HMF7056</strain>
    </source>
</reference>
<keyword evidence="2" id="KW-0418">Kinase</keyword>
<evidence type="ECO:0000256" key="4">
    <source>
        <dbReference type="SAM" id="Phobius"/>
    </source>
</evidence>
<sequence length="267" mass="30024">MQETFSQDPYLTVIISTLLLLFFVCLLTYFFFRQQKKRFQHEQEVIELRESFNQTILQSKLEIQDRTLQHIAEELHANFSHLVSLININLSAILPQSSGDVKEHISETKALAKQLMTEVKALSVSLNSDFIMKTGFVKALENELDRLAKTRQYEVSLTKSGSLVKLPPGQEVVLFRLCQEILNNVVKHAEATKVEVTLNYADHSLTAQVKDNGKGFDVKEASAKSAEKESTGLLNMANRARLIQADFELMSNPGSGTVVTVVLPLNQ</sequence>
<keyword evidence="4" id="KW-0812">Transmembrane</keyword>
<keyword evidence="3" id="KW-0902">Two-component regulatory system</keyword>
<name>A0A7K1XV13_9SPHI</name>
<dbReference type="SMART" id="SM00387">
    <property type="entry name" value="HATPase_c"/>
    <property type="match status" value="1"/>
</dbReference>
<feature type="domain" description="Histidine kinase" evidence="5">
    <location>
        <begin position="70"/>
        <end position="267"/>
    </location>
</feature>
<accession>A0A7K1XV13</accession>
<dbReference type="Gene3D" id="3.30.565.10">
    <property type="entry name" value="Histidine kinase-like ATPase, C-terminal domain"/>
    <property type="match status" value="1"/>
</dbReference>
<dbReference type="AlphaFoldDB" id="A0A7K1XV13"/>
<evidence type="ECO:0000256" key="3">
    <source>
        <dbReference type="ARBA" id="ARBA00023012"/>
    </source>
</evidence>
<dbReference type="SUPFAM" id="SSF55874">
    <property type="entry name" value="ATPase domain of HSP90 chaperone/DNA topoisomerase II/histidine kinase"/>
    <property type="match status" value="1"/>
</dbReference>
<protein>
    <recommendedName>
        <fullName evidence="5">Histidine kinase domain-containing protein</fullName>
    </recommendedName>
</protein>
<dbReference type="InterPro" id="IPR036890">
    <property type="entry name" value="HATPase_C_sf"/>
</dbReference>
<keyword evidence="4" id="KW-1133">Transmembrane helix</keyword>
<feature type="transmembrane region" description="Helical" evidence="4">
    <location>
        <begin position="12"/>
        <end position="32"/>
    </location>
</feature>
<keyword evidence="7" id="KW-1185">Reference proteome</keyword>
<gene>
    <name evidence="6" type="ORF">GS398_05835</name>
</gene>